<dbReference type="Gene3D" id="3.40.50.1000">
    <property type="entry name" value="HAD superfamily/HAD-like"/>
    <property type="match status" value="1"/>
</dbReference>
<dbReference type="SFLD" id="SFLDS00003">
    <property type="entry name" value="Haloacid_Dehalogenase"/>
    <property type="match status" value="1"/>
</dbReference>
<dbReference type="PANTHER" id="PTHR43434">
    <property type="entry name" value="PHOSPHOGLYCOLATE PHOSPHATASE"/>
    <property type="match status" value="1"/>
</dbReference>
<dbReference type="Pfam" id="PF00702">
    <property type="entry name" value="Hydrolase"/>
    <property type="match status" value="1"/>
</dbReference>
<dbReference type="Proteomes" id="UP001530400">
    <property type="component" value="Unassembled WGS sequence"/>
</dbReference>
<organism evidence="2 3">
    <name type="scientific">Cyclotella atomus</name>
    <dbReference type="NCBI Taxonomy" id="382360"/>
    <lineage>
        <taxon>Eukaryota</taxon>
        <taxon>Sar</taxon>
        <taxon>Stramenopiles</taxon>
        <taxon>Ochrophyta</taxon>
        <taxon>Bacillariophyta</taxon>
        <taxon>Coscinodiscophyceae</taxon>
        <taxon>Thalassiosirophycidae</taxon>
        <taxon>Stephanodiscales</taxon>
        <taxon>Stephanodiscaceae</taxon>
        <taxon>Cyclotella</taxon>
    </lineage>
</organism>
<evidence type="ECO:0000256" key="1">
    <source>
        <dbReference type="SAM" id="MobiDB-lite"/>
    </source>
</evidence>
<proteinExistence type="predicted"/>
<comment type="caution">
    <text evidence="2">The sequence shown here is derived from an EMBL/GenBank/DDBJ whole genome shotgun (WGS) entry which is preliminary data.</text>
</comment>
<reference evidence="2 3" key="1">
    <citation type="submission" date="2024-10" db="EMBL/GenBank/DDBJ databases">
        <title>Updated reference genomes for cyclostephanoid diatoms.</title>
        <authorList>
            <person name="Roberts W.R."/>
            <person name="Alverson A.J."/>
        </authorList>
    </citation>
    <scope>NUCLEOTIDE SEQUENCE [LARGE SCALE GENOMIC DNA]</scope>
    <source>
        <strain evidence="2 3">AJA010-31</strain>
    </source>
</reference>
<dbReference type="EMBL" id="JALLPJ020000155">
    <property type="protein sequence ID" value="KAL3800731.1"/>
    <property type="molecule type" value="Genomic_DNA"/>
</dbReference>
<dbReference type="SFLD" id="SFLDG01129">
    <property type="entry name" value="C1.5:_HAD__Beta-PGM__Phosphata"/>
    <property type="match status" value="1"/>
</dbReference>
<dbReference type="InterPro" id="IPR050155">
    <property type="entry name" value="HAD-like_hydrolase_sf"/>
</dbReference>
<keyword evidence="3" id="KW-1185">Reference proteome</keyword>
<accession>A0ABD3QLG5</accession>
<dbReference type="InterPro" id="IPR036412">
    <property type="entry name" value="HAD-like_sf"/>
</dbReference>
<protein>
    <recommendedName>
        <fullName evidence="4">Pyrimidine 5-nucleotidase</fullName>
    </recommendedName>
</protein>
<dbReference type="InterPro" id="IPR023214">
    <property type="entry name" value="HAD_sf"/>
</dbReference>
<dbReference type="GO" id="GO:0003824">
    <property type="term" value="F:catalytic activity"/>
    <property type="evidence" value="ECO:0007669"/>
    <property type="project" value="UniProtKB-ARBA"/>
</dbReference>
<name>A0ABD3QLG5_9STRA</name>
<evidence type="ECO:0008006" key="4">
    <source>
        <dbReference type="Google" id="ProtNLM"/>
    </source>
</evidence>
<feature type="region of interest" description="Disordered" evidence="1">
    <location>
        <begin position="233"/>
        <end position="261"/>
    </location>
</feature>
<dbReference type="AlphaFoldDB" id="A0ABD3QLG5"/>
<dbReference type="SUPFAM" id="SSF56784">
    <property type="entry name" value="HAD-like"/>
    <property type="match status" value="1"/>
</dbReference>
<evidence type="ECO:0000313" key="3">
    <source>
        <dbReference type="Proteomes" id="UP001530400"/>
    </source>
</evidence>
<dbReference type="InterPro" id="IPR006439">
    <property type="entry name" value="HAD-SF_hydro_IA"/>
</dbReference>
<evidence type="ECO:0000313" key="2">
    <source>
        <dbReference type="EMBL" id="KAL3800731.1"/>
    </source>
</evidence>
<dbReference type="Gene3D" id="1.10.150.450">
    <property type="match status" value="1"/>
</dbReference>
<dbReference type="PANTHER" id="PTHR43434:SF1">
    <property type="entry name" value="PHOSPHOGLYCOLATE PHOSPHATASE"/>
    <property type="match status" value="1"/>
</dbReference>
<gene>
    <name evidence="2" type="ORF">ACHAWO_013273</name>
</gene>
<sequence length="308" mass="34080">MTVATCTQPENIGNKASTITTIIFDVDDTLYDVGTGFTAHRNTDGATSFMVDKLHFPSKESAQVLRNEYFTKYHSTAKGLAVAEAEGRLPPLPEGVTLPVGQTKRFDPEDLDEYWANSLNFSLLEGPNPKCIETFEMMKDKLNIVAFSNGPRKYVSRVLQEIGLLPYFPPKKLFAVNDVLPYCKPDLDSFHLVFERVNVAADECIMVEDSMKNIRVAKSLGMKTILVVGKGRKQANRNNDAQQGADDAEATKAGDAPDETDPAVDGRNRCVCLFTYILNQLSYVVRLSTAVVEVASEVKTVLKEWGLL</sequence>
<dbReference type="NCBIfam" id="TIGR01509">
    <property type="entry name" value="HAD-SF-IA-v3"/>
    <property type="match status" value="1"/>
</dbReference>